<keyword evidence="4" id="KW-0645">Protease</keyword>
<feature type="binding site" evidence="15 17">
    <location>
        <position position="236"/>
    </location>
    <ligand>
        <name>Zn(2+)</name>
        <dbReference type="ChEBI" id="CHEBI:29105"/>
        <note>catalytic</note>
    </ligand>
</feature>
<dbReference type="Proteomes" id="UP001148018">
    <property type="component" value="Unassembled WGS sequence"/>
</dbReference>
<dbReference type="OrthoDB" id="5855429at2759"/>
<dbReference type="GO" id="GO:0006508">
    <property type="term" value="P:proteolysis"/>
    <property type="evidence" value="ECO:0007669"/>
    <property type="project" value="UniProtKB-KW"/>
</dbReference>
<dbReference type="Pfam" id="PF17771">
    <property type="entry name" value="ADAMTS_CR_2"/>
    <property type="match status" value="1"/>
</dbReference>
<keyword evidence="6" id="KW-0732">Signal</keyword>
<feature type="non-terminal residue" evidence="21">
    <location>
        <position position="989"/>
    </location>
</feature>
<keyword evidence="11" id="KW-0865">Zymogen</keyword>
<evidence type="ECO:0000256" key="16">
    <source>
        <dbReference type="PIRSR" id="PIRSR613273-3"/>
    </source>
</evidence>
<organism evidence="21 22">
    <name type="scientific">Muraenolepis orangiensis</name>
    <name type="common">Patagonian moray cod</name>
    <dbReference type="NCBI Taxonomy" id="630683"/>
    <lineage>
        <taxon>Eukaryota</taxon>
        <taxon>Metazoa</taxon>
        <taxon>Chordata</taxon>
        <taxon>Craniata</taxon>
        <taxon>Vertebrata</taxon>
        <taxon>Euteleostomi</taxon>
        <taxon>Actinopterygii</taxon>
        <taxon>Neopterygii</taxon>
        <taxon>Teleostei</taxon>
        <taxon>Neoteleostei</taxon>
        <taxon>Acanthomorphata</taxon>
        <taxon>Zeiogadaria</taxon>
        <taxon>Gadariae</taxon>
        <taxon>Gadiformes</taxon>
        <taxon>Muraenolepidoidei</taxon>
        <taxon>Muraenolepididae</taxon>
        <taxon>Muraenolepis</taxon>
    </lineage>
</organism>
<evidence type="ECO:0000259" key="19">
    <source>
        <dbReference type="PROSITE" id="PS50215"/>
    </source>
</evidence>
<evidence type="ECO:0000256" key="3">
    <source>
        <dbReference type="ARBA" id="ARBA00022530"/>
    </source>
</evidence>
<evidence type="ECO:0000259" key="20">
    <source>
        <dbReference type="PROSITE" id="PS50900"/>
    </source>
</evidence>
<dbReference type="InterPro" id="IPR041645">
    <property type="entry name" value="ADAMTS_CR_2"/>
</dbReference>
<feature type="binding site" evidence="15">
    <location>
        <position position="283"/>
    </location>
    <ligand>
        <name>Ca(2+)</name>
        <dbReference type="ChEBI" id="CHEBI:29108"/>
        <label>1</label>
    </ligand>
</feature>
<dbReference type="FunFam" id="2.20.100.10:FF:000006">
    <property type="entry name" value="A disintegrin and metalloproteinase with thrombospondin motifs 1"/>
    <property type="match status" value="1"/>
</dbReference>
<dbReference type="GO" id="GO:0046872">
    <property type="term" value="F:metal ion binding"/>
    <property type="evidence" value="ECO:0007669"/>
    <property type="project" value="UniProtKB-KW"/>
</dbReference>
<dbReference type="GO" id="GO:0030198">
    <property type="term" value="P:extracellular matrix organization"/>
    <property type="evidence" value="ECO:0007669"/>
    <property type="project" value="InterPro"/>
</dbReference>
<keyword evidence="13" id="KW-0325">Glycoprotein</keyword>
<evidence type="ECO:0000256" key="6">
    <source>
        <dbReference type="ARBA" id="ARBA00022729"/>
    </source>
</evidence>
<keyword evidence="12 16" id="KW-1015">Disulfide bond</keyword>
<keyword evidence="10" id="KW-0482">Metalloprotease</keyword>
<feature type="disulfide bond" evidence="16">
    <location>
        <begin position="395"/>
        <end position="433"/>
    </location>
</feature>
<feature type="disulfide bond" evidence="16">
    <location>
        <begin position="391"/>
        <end position="428"/>
    </location>
</feature>
<evidence type="ECO:0000256" key="7">
    <source>
        <dbReference type="ARBA" id="ARBA00022737"/>
    </source>
</evidence>
<comment type="caution">
    <text evidence="17">Lacks conserved residue(s) required for the propagation of feature annotation.</text>
</comment>
<feature type="region of interest" description="Disordered" evidence="18">
    <location>
        <begin position="889"/>
        <end position="989"/>
    </location>
</feature>
<keyword evidence="3" id="KW-0272">Extracellular matrix</keyword>
<evidence type="ECO:0008006" key="23">
    <source>
        <dbReference type="Google" id="ProtNLM"/>
    </source>
</evidence>
<evidence type="ECO:0000256" key="5">
    <source>
        <dbReference type="ARBA" id="ARBA00022723"/>
    </source>
</evidence>
<feature type="disulfide bond" evidence="16">
    <location>
        <begin position="243"/>
        <end position="269"/>
    </location>
</feature>
<dbReference type="PROSITE" id="PS50092">
    <property type="entry name" value="TSP1"/>
    <property type="match status" value="4"/>
</dbReference>
<dbReference type="PANTHER" id="PTHR13723:SF158">
    <property type="entry name" value="A DISINTEGRIN AND METALLOPROTEINASE WITH THROMBOSPONDIN MOTIFS 3"/>
    <property type="match status" value="1"/>
</dbReference>
<feature type="disulfide bond" evidence="16">
    <location>
        <begin position="321"/>
        <end position="344"/>
    </location>
</feature>
<keyword evidence="15" id="KW-0106">Calcium</keyword>
<dbReference type="InterPro" id="IPR013273">
    <property type="entry name" value="ADAMTS/ADAMTS-like"/>
</dbReference>
<dbReference type="AlphaFoldDB" id="A0A9Q0I098"/>
<evidence type="ECO:0000313" key="21">
    <source>
        <dbReference type="EMBL" id="KAJ3580630.1"/>
    </source>
</evidence>
<evidence type="ECO:0000256" key="12">
    <source>
        <dbReference type="ARBA" id="ARBA00023157"/>
    </source>
</evidence>
<dbReference type="Pfam" id="PF05986">
    <property type="entry name" value="ADAMTS_spacer1"/>
    <property type="match status" value="1"/>
</dbReference>
<protein>
    <recommendedName>
        <fullName evidence="23">ADAM metallopeptidase with thrombospondin type 1 motif 3</fullName>
    </recommendedName>
</protein>
<evidence type="ECO:0000256" key="13">
    <source>
        <dbReference type="ARBA" id="ARBA00023180"/>
    </source>
</evidence>
<dbReference type="InterPro" id="IPR010909">
    <property type="entry name" value="PLAC"/>
</dbReference>
<dbReference type="GO" id="GO:0031012">
    <property type="term" value="C:extracellular matrix"/>
    <property type="evidence" value="ECO:0007669"/>
    <property type="project" value="TreeGrafter"/>
</dbReference>
<feature type="binding site" evidence="15">
    <location>
        <position position="179"/>
    </location>
    <ligand>
        <name>Ca(2+)</name>
        <dbReference type="ChEBI" id="CHEBI:29108"/>
        <label>1</label>
    </ligand>
</feature>
<dbReference type="FunFam" id="3.40.1620.60:FF:000001">
    <property type="entry name" value="A disintegrin and metalloproteinase with thrombospondin motifs 3"/>
    <property type="match status" value="1"/>
</dbReference>
<feature type="binding site" evidence="15">
    <location>
        <position position="286"/>
    </location>
    <ligand>
        <name>Ca(2+)</name>
        <dbReference type="ChEBI" id="CHEBI:29108"/>
        <label>2</label>
    </ligand>
</feature>
<name>A0A9Q0I098_9TELE</name>
<dbReference type="InterPro" id="IPR024079">
    <property type="entry name" value="MetalloPept_cat_dom_sf"/>
</dbReference>
<feature type="domain" description="PLAC" evidence="20">
    <location>
        <begin position="814"/>
        <end position="857"/>
    </location>
</feature>
<dbReference type="InterPro" id="IPR010294">
    <property type="entry name" value="ADAMTS_spacer1"/>
</dbReference>
<dbReference type="SUPFAM" id="SSF82895">
    <property type="entry name" value="TSP-1 type 1 repeat"/>
    <property type="match status" value="4"/>
</dbReference>
<evidence type="ECO:0000256" key="8">
    <source>
        <dbReference type="ARBA" id="ARBA00022801"/>
    </source>
</evidence>
<feature type="disulfide bond" evidence="16">
    <location>
        <begin position="310"/>
        <end position="335"/>
    </location>
</feature>
<evidence type="ECO:0000256" key="9">
    <source>
        <dbReference type="ARBA" id="ARBA00022833"/>
    </source>
</evidence>
<feature type="compositionally biased region" description="Basic residues" evidence="18">
    <location>
        <begin position="948"/>
        <end position="957"/>
    </location>
</feature>
<feature type="disulfide bond" evidence="16">
    <location>
        <begin position="406"/>
        <end position="418"/>
    </location>
</feature>
<evidence type="ECO:0000256" key="15">
    <source>
        <dbReference type="PIRSR" id="PIRSR613273-2"/>
    </source>
</evidence>
<dbReference type="PANTHER" id="PTHR13723">
    <property type="entry name" value="ADAMTS A DISINTEGRIN AND METALLOPROTEASE WITH THROMBOSPONDIN MOTIFS PROTEASE"/>
    <property type="match status" value="1"/>
</dbReference>
<keyword evidence="8" id="KW-0378">Hydrolase</keyword>
<feature type="binding site" evidence="15 17">
    <location>
        <position position="226"/>
    </location>
    <ligand>
        <name>Zn(2+)</name>
        <dbReference type="ChEBI" id="CHEBI:29105"/>
        <note>catalytic</note>
    </ligand>
</feature>
<gene>
    <name evidence="21" type="ORF">NHX12_034328</name>
</gene>
<dbReference type="Pfam" id="PF01421">
    <property type="entry name" value="Reprolysin"/>
    <property type="match status" value="1"/>
</dbReference>
<dbReference type="PROSITE" id="PS50900">
    <property type="entry name" value="PLAC"/>
    <property type="match status" value="1"/>
</dbReference>
<evidence type="ECO:0000256" key="18">
    <source>
        <dbReference type="SAM" id="MobiDB-lite"/>
    </source>
</evidence>
<dbReference type="Gene3D" id="2.60.120.830">
    <property type="match status" value="2"/>
</dbReference>
<feature type="disulfide bond" evidence="16">
    <location>
        <begin position="330"/>
        <end position="363"/>
    </location>
</feature>
<dbReference type="InterPro" id="IPR000884">
    <property type="entry name" value="TSP1_rpt"/>
</dbReference>
<feature type="domain" description="Peptidase M12B" evidence="19">
    <location>
        <begin position="84"/>
        <end position="288"/>
    </location>
</feature>
<dbReference type="FunFam" id="3.40.390.10:FF:000008">
    <property type="entry name" value="A disintegrin and metalloproteinase with thrombospondin motifs 3"/>
    <property type="match status" value="1"/>
</dbReference>
<dbReference type="InterPro" id="IPR036383">
    <property type="entry name" value="TSP1_rpt_sf"/>
</dbReference>
<feature type="disulfide bond" evidence="16">
    <location>
        <begin position="161"/>
        <end position="210"/>
    </location>
</feature>
<keyword evidence="9 15" id="KW-0862">Zinc</keyword>
<accession>A0A9Q0I098</accession>
<feature type="binding site" evidence="15">
    <location>
        <position position="87"/>
    </location>
    <ligand>
        <name>Ca(2+)</name>
        <dbReference type="ChEBI" id="CHEBI:29108"/>
        <label>2</label>
    </ligand>
</feature>
<dbReference type="PRINTS" id="PR01857">
    <property type="entry name" value="ADAMTSFAMILY"/>
</dbReference>
<dbReference type="SUPFAM" id="SSF55486">
    <property type="entry name" value="Metalloproteases ('zincins'), catalytic domain"/>
    <property type="match status" value="1"/>
</dbReference>
<feature type="binding site" evidence="15">
    <location>
        <position position="87"/>
    </location>
    <ligand>
        <name>Ca(2+)</name>
        <dbReference type="ChEBI" id="CHEBI:29108"/>
        <label>1</label>
    </ligand>
</feature>
<feature type="active site" evidence="14 17">
    <location>
        <position position="227"/>
    </location>
</feature>
<dbReference type="Pfam" id="PF19236">
    <property type="entry name" value="ADAMTS_CR_3"/>
    <property type="match status" value="1"/>
</dbReference>
<dbReference type="Gene3D" id="3.40.390.10">
    <property type="entry name" value="Collagenase (Catalytic Domain)"/>
    <property type="match status" value="1"/>
</dbReference>
<evidence type="ECO:0000256" key="10">
    <source>
        <dbReference type="ARBA" id="ARBA00023049"/>
    </source>
</evidence>
<dbReference type="InterPro" id="IPR050439">
    <property type="entry name" value="ADAMTS_ADAMTS-like"/>
</dbReference>
<dbReference type="Gene3D" id="3.40.1620.60">
    <property type="match status" value="1"/>
</dbReference>
<feature type="binding site" evidence="15">
    <location>
        <position position="286"/>
    </location>
    <ligand>
        <name>Ca(2+)</name>
        <dbReference type="ChEBI" id="CHEBI:29108"/>
        <label>1</label>
    </ligand>
</feature>
<evidence type="ECO:0000256" key="14">
    <source>
        <dbReference type="PIRSR" id="PIRSR613273-1"/>
    </source>
</evidence>
<keyword evidence="2" id="KW-0964">Secreted</keyword>
<dbReference type="EMBL" id="JANIIK010007723">
    <property type="protein sequence ID" value="KAJ3580630.1"/>
    <property type="molecule type" value="Genomic_DNA"/>
</dbReference>
<reference evidence="21" key="1">
    <citation type="submission" date="2022-07" db="EMBL/GenBank/DDBJ databases">
        <title>Chromosome-level genome of Muraenolepis orangiensis.</title>
        <authorList>
            <person name="Kim J."/>
        </authorList>
    </citation>
    <scope>NUCLEOTIDE SEQUENCE</scope>
    <source>
        <strain evidence="21">KU_S4_2022</strain>
        <tissue evidence="21">Muscle</tissue>
    </source>
</reference>
<feature type="compositionally biased region" description="Basic and acidic residues" evidence="18">
    <location>
        <begin position="969"/>
        <end position="979"/>
    </location>
</feature>
<proteinExistence type="predicted"/>
<dbReference type="PROSITE" id="PS50215">
    <property type="entry name" value="ADAM_MEPRO"/>
    <property type="match status" value="1"/>
</dbReference>
<dbReference type="GO" id="GO:0004222">
    <property type="term" value="F:metalloendopeptidase activity"/>
    <property type="evidence" value="ECO:0007669"/>
    <property type="project" value="InterPro"/>
</dbReference>
<keyword evidence="7" id="KW-0677">Repeat</keyword>
<comment type="cofactor">
    <cofactor evidence="15">
        <name>Zn(2+)</name>
        <dbReference type="ChEBI" id="CHEBI:29105"/>
    </cofactor>
    <text evidence="15">Binds 1 zinc ion per subunit.</text>
</comment>
<evidence type="ECO:0000256" key="17">
    <source>
        <dbReference type="PROSITE-ProRule" id="PRU00276"/>
    </source>
</evidence>
<evidence type="ECO:0000256" key="4">
    <source>
        <dbReference type="ARBA" id="ARBA00022670"/>
    </source>
</evidence>
<evidence type="ECO:0000256" key="11">
    <source>
        <dbReference type="ARBA" id="ARBA00023145"/>
    </source>
</evidence>
<dbReference type="CDD" id="cd04273">
    <property type="entry name" value="ZnMc_ADAMTS_like"/>
    <property type="match status" value="1"/>
</dbReference>
<comment type="caution">
    <text evidence="21">The sequence shown here is derived from an EMBL/GenBank/DDBJ whole genome shotgun (WGS) entry which is preliminary data.</text>
</comment>
<comment type="subcellular location">
    <subcellularLocation>
        <location evidence="1">Secreted</location>
        <location evidence="1">Extracellular space</location>
        <location evidence="1">Extracellular matrix</location>
    </subcellularLocation>
</comment>
<feature type="disulfide bond" evidence="16">
    <location>
        <begin position="204"/>
        <end position="283"/>
    </location>
</feature>
<dbReference type="InterPro" id="IPR001590">
    <property type="entry name" value="Peptidase_M12B"/>
</dbReference>
<keyword evidence="5 15" id="KW-0479">Metal-binding</keyword>
<feature type="disulfide bond" evidence="16">
    <location>
        <begin position="357"/>
        <end position="368"/>
    </location>
</feature>
<dbReference type="Pfam" id="PF19030">
    <property type="entry name" value="TSP1_ADAMTS"/>
    <property type="match status" value="3"/>
</dbReference>
<keyword evidence="22" id="KW-1185">Reference proteome</keyword>
<dbReference type="Pfam" id="PF00090">
    <property type="entry name" value="TSP_1"/>
    <property type="match status" value="1"/>
</dbReference>
<dbReference type="Gene3D" id="2.20.100.10">
    <property type="entry name" value="Thrombospondin type-1 (TSP1) repeat"/>
    <property type="match status" value="4"/>
</dbReference>
<dbReference type="InterPro" id="IPR045371">
    <property type="entry name" value="ADAMTS_CR_3"/>
</dbReference>
<dbReference type="SMART" id="SM00209">
    <property type="entry name" value="TSP1"/>
    <property type="match status" value="4"/>
</dbReference>
<dbReference type="FunFam" id="2.20.100.10:FF:000011">
    <property type="entry name" value="A disintegrin and metalloproteinase with thrombospondin motifs 3"/>
    <property type="match status" value="1"/>
</dbReference>
<evidence type="ECO:0000313" key="22">
    <source>
        <dbReference type="Proteomes" id="UP001148018"/>
    </source>
</evidence>
<feature type="binding site" evidence="15 17">
    <location>
        <position position="230"/>
    </location>
    <ligand>
        <name>Zn(2+)</name>
        <dbReference type="ChEBI" id="CHEBI:29105"/>
        <note>catalytic</note>
    </ligand>
</feature>
<sequence>LSGRPAPRWPGRRWYYRCLARLPGAGDDTACCFLFLNHLLFSAQSHTGDIRHGGPHSRLGSLDAVARQVNQTVRSRRHAGEEDYNIEVLLGVDDSVVRFHGKEHVQNYLLTLMNIVNEIYHDESLGVHINVVLVRMIMLGYAKSISLIERGNPSRSLENVCRWAFVQQKADSEHSEHHDHAIFLTRQGFGPTGMQGYAPVTGMCHPVRSCTLNHEDGFSSAFVVAHETGHVLGMEHDGQGNRCGDETTMGSVMAPLVQAAFHRYHWSMCSGQELKRYIQSYDCLLDDPFKHDWPQLPELPGIDYSMDEQCRFDFGVGYKICTSFRTFDPCKQLWCSHPENPYFCKTKKGPPLDGTECAAGKWCYKGHCMWKNPSQSKQDGSWAAWGKYGACSRSCGSGVRIRTRQCANPAPSNGGQDCPGVNYDYQLCNTDECPKHFEDFRAQQCQLRNSHFEFQGTKHHWLPYEHPDPSKRCHLYCRSRETGEVAYMKLLAHDATRCSYKDAYSVCVRGECVKVGCDREFGSHKVDDKCGVCGGDNSHCRTVKGTFTRAPKKAAVKNQATGHYILNGKGEEATSRSFIDLGVEWEYLVEADVEALHTDGPLHDPVVVLIIPKDNETRSTLMYKYIIHEDSVPINNNNVLLEDTYEWALKSWSACSKPCSGGFQYTKYGCRKKGDTRMVHRGYCDISKKPKPIRRMCNLQDCTHPQWMAEEWENCPRSCGSLGFQIRTVRCVQYSNDGTNRSVHTKYCNGERPESRRPCNRVPCPSLWRVGAWSECSVTCGEGVERRLVSCRVGDQCAGERPEAGRPEAVRPCRPGPCHDEPCHGDKSIFCQMEVLARYCSIPGYHKLCCESCSRRSSTLSPEAAQTDEEHLRFGSASQLLETLTANATARKHPSAAKPGVGKQGSAKAPASTTPGKSGKRTAVTNTTPAPLRKAVSSNSKAPNGKVPKQHAVHSRKLAAMMPASLAAGHERSRGEGQRSGEVTGEVER</sequence>
<evidence type="ECO:0000256" key="2">
    <source>
        <dbReference type="ARBA" id="ARBA00022525"/>
    </source>
</evidence>
<evidence type="ECO:0000256" key="1">
    <source>
        <dbReference type="ARBA" id="ARBA00004498"/>
    </source>
</evidence>